<evidence type="ECO:0000256" key="3">
    <source>
        <dbReference type="SAM" id="MobiDB-lite"/>
    </source>
</evidence>
<dbReference type="InterPro" id="IPR040389">
    <property type="entry name" value="SMR"/>
</dbReference>
<protein>
    <submittedName>
        <fullName evidence="4">Uncharacterized protein</fullName>
    </submittedName>
</protein>
<dbReference type="AlphaFoldDB" id="A0A2G9GWZ0"/>
<dbReference type="OrthoDB" id="1933617at2759"/>
<dbReference type="PANTHER" id="PTHR33142">
    <property type="entry name" value="CYCLIN-DEPENDENT PROTEIN KINASE INHIBITOR SMR13"/>
    <property type="match status" value="1"/>
</dbReference>
<keyword evidence="1" id="KW-0649">Protein kinase inhibitor</keyword>
<dbReference type="EMBL" id="NKXS01003456">
    <property type="protein sequence ID" value="PIN09715.1"/>
    <property type="molecule type" value="Genomic_DNA"/>
</dbReference>
<dbReference type="Proteomes" id="UP000231279">
    <property type="component" value="Unassembled WGS sequence"/>
</dbReference>
<evidence type="ECO:0000313" key="5">
    <source>
        <dbReference type="Proteomes" id="UP000231279"/>
    </source>
</evidence>
<dbReference type="GO" id="GO:0004860">
    <property type="term" value="F:protein kinase inhibitor activity"/>
    <property type="evidence" value="ECO:0007669"/>
    <property type="project" value="UniProtKB-KW"/>
</dbReference>
<evidence type="ECO:0000313" key="4">
    <source>
        <dbReference type="EMBL" id="PIN09715.1"/>
    </source>
</evidence>
<keyword evidence="2" id="KW-0131">Cell cycle</keyword>
<dbReference type="GO" id="GO:0032875">
    <property type="term" value="P:regulation of DNA endoreduplication"/>
    <property type="evidence" value="ECO:0007669"/>
    <property type="project" value="InterPro"/>
</dbReference>
<reference evidence="5" key="1">
    <citation type="journal article" date="2018" name="Gigascience">
        <title>Genome assembly of the Pink Ipe (Handroanthus impetiginosus, Bignoniaceae), a highly valued, ecologically keystone Neotropical timber forest tree.</title>
        <authorList>
            <person name="Silva-Junior O.B."/>
            <person name="Grattapaglia D."/>
            <person name="Novaes E."/>
            <person name="Collevatti R.G."/>
        </authorList>
    </citation>
    <scope>NUCLEOTIDE SEQUENCE [LARGE SCALE GENOMIC DNA]</scope>
    <source>
        <strain evidence="5">cv. UFG-1</strain>
    </source>
</reference>
<feature type="compositionally biased region" description="Basic residues" evidence="3">
    <location>
        <begin position="87"/>
        <end position="98"/>
    </location>
</feature>
<dbReference type="PANTHER" id="PTHR33142:SF65">
    <property type="entry name" value="CYCLIN-DEPENDENT PROTEIN KINASE INHIBITOR SMR2-LIKE"/>
    <property type="match status" value="1"/>
</dbReference>
<comment type="caution">
    <text evidence="4">The sequence shown here is derived from an EMBL/GenBank/DDBJ whole genome shotgun (WGS) entry which is preliminary data.</text>
</comment>
<keyword evidence="5" id="KW-1185">Reference proteome</keyword>
<feature type="region of interest" description="Disordered" evidence="3">
    <location>
        <begin position="78"/>
        <end position="98"/>
    </location>
</feature>
<evidence type="ECO:0000256" key="1">
    <source>
        <dbReference type="ARBA" id="ARBA00023013"/>
    </source>
</evidence>
<gene>
    <name evidence="4" type="ORF">CDL12_17701</name>
</gene>
<evidence type="ECO:0000256" key="2">
    <source>
        <dbReference type="ARBA" id="ARBA00023306"/>
    </source>
</evidence>
<accession>A0A2G9GWZ0</accession>
<proteinExistence type="predicted"/>
<name>A0A2G9GWZ0_9LAMI</name>
<sequence>MQTDLKPFSLMGLPKKMTCEKDLHAVLKCDFLGAEKSVVSVSVLRIKLPSNGGDIQEVDNGGHCTTPTAEDHSKNNVKLLKCPPAPRKPKALPSAKRKSNRVLLDLSDEIESLFPSNFLRGKIKRVRTESAGFKS</sequence>
<organism evidence="4 5">
    <name type="scientific">Handroanthus impetiginosus</name>
    <dbReference type="NCBI Taxonomy" id="429701"/>
    <lineage>
        <taxon>Eukaryota</taxon>
        <taxon>Viridiplantae</taxon>
        <taxon>Streptophyta</taxon>
        <taxon>Embryophyta</taxon>
        <taxon>Tracheophyta</taxon>
        <taxon>Spermatophyta</taxon>
        <taxon>Magnoliopsida</taxon>
        <taxon>eudicotyledons</taxon>
        <taxon>Gunneridae</taxon>
        <taxon>Pentapetalae</taxon>
        <taxon>asterids</taxon>
        <taxon>lamiids</taxon>
        <taxon>Lamiales</taxon>
        <taxon>Bignoniaceae</taxon>
        <taxon>Crescentiina</taxon>
        <taxon>Tabebuia alliance</taxon>
        <taxon>Handroanthus</taxon>
    </lineage>
</organism>
<dbReference type="GO" id="GO:0005634">
    <property type="term" value="C:nucleus"/>
    <property type="evidence" value="ECO:0007669"/>
    <property type="project" value="TreeGrafter"/>
</dbReference>